<dbReference type="Pfam" id="PF24105">
    <property type="entry name" value="Beta-prop_CAF1B_HIR1"/>
    <property type="match status" value="1"/>
</dbReference>
<dbReference type="EMBL" id="JAVRRJ010000001">
    <property type="protein sequence ID" value="KAK5091522.1"/>
    <property type="molecule type" value="Genomic_DNA"/>
</dbReference>
<dbReference type="FunFam" id="2.130.10.10:FF:000290">
    <property type="entry name" value="Protein HIR"/>
    <property type="match status" value="1"/>
</dbReference>
<proteinExistence type="inferred from homology"/>
<sequence length="1045" mass="113844">MRIVKPTWLIHPGEKKEHEIYSCHVSPDGQRLVTGAGDGYVRIWSTDAIYNVTDTKYDKPRQLASMSYHSGTIHAVRFSPGGKFLASGADDRIVCIYNHDPSPPPQATFGSSESPPVENWRLFRRLIGHDNDVQDIGWSYDGTIVVSVGLDSKVVVWSGFTFEKLKTITSHSSHVKGVTFDPANKYFATASDDRSIKIFRFTSPGQNTTATDCVSNFILESTITAPFVSSPLTTYFRRCSWGPDGAHIAAANAVNGPVSAIAIIERGTWGGETTLIGHEAPVEVCAFSPRLYSHYKVGEPLAPGAHDQHTTVIACGGADKSLSIWTTSSPRPLVVAADVVNKSITDIAWSPAGDALFVSSADGTVIVVGFEPGELGYAKDTTENDRSLSKFGTSRKGMGFPETTDAVLLEEMSKAGERKDVEGRMGALMGDASQPATNGTVTTVNGTHDNKANGASASTIVNGDGAAAKADKDQEKLERLKNRVEITKDGKKRIKPLLISSSGGAESSLPQTRLVNANATATTADDAPKSILDLSKPFDGLPKGGIQALLLGTKRKFGEMEGEEEGYTQKVIDAASQNGRVPLVEHAADGLVPAQVRPPKLGQEQTPEWIRPAVLNPSLTTAQVRLSVPRIRTHVVAGYDHSGNPTDVSNDTLRQRADYVFEARNPPAASLTGRAQDREPCRICLLRKNQPMWQDFLPRNVLLVTGNEDFWAAADETGSIFLWTPFGRRLNSAIIMEAQPVILECYDSWLLCINAVGMCYVWNVKTMSSPHPPVSVAPVLDAAIYSLAAHPTGAPAITNARLNSEGRIIITLSNGEGYAYAPQMYCWQRLSEVWWAVGSQYWNTTDSGVVDVMSAKRKDGGKVNPAAGVMPWMERRTTTETLLRGRAYFLQRLIKVLLSREGYESFESSVSIAHLENRIAAALMLGSKDEFKLYLLMYAKRLGAEGLRLKAEELLRTLIGGIVEQDDPSAHSLAAKKNVIEGRNWEDESGLVCGWERKDLLRDVVMLLGKHRDMQRVTVPYARYLGVLDRADEGNEHVDADAMAS</sequence>
<keyword evidence="16" id="KW-1185">Reference proteome</keyword>
<comment type="similarity">
    <text evidence="3 12">Belongs to the WD repeat HIR1 family.</text>
</comment>
<comment type="caution">
    <text evidence="15">The sequence shown here is derived from an EMBL/GenBank/DDBJ whole genome shotgun (WGS) entry which is preliminary data.</text>
</comment>
<dbReference type="GO" id="GO:0006338">
    <property type="term" value="P:chromatin remodeling"/>
    <property type="evidence" value="ECO:0007669"/>
    <property type="project" value="InterPro"/>
</dbReference>
<comment type="function">
    <text evidence="1 12">Required for replication-independent chromatin assembly and for the periodic repression of histone gene transcription during the cell cycle.</text>
</comment>
<keyword evidence="4 12" id="KW-0678">Repressor</keyword>
<evidence type="ECO:0000256" key="7">
    <source>
        <dbReference type="ARBA" id="ARBA00022853"/>
    </source>
</evidence>
<dbReference type="CDD" id="cd00200">
    <property type="entry name" value="WD40"/>
    <property type="match status" value="1"/>
</dbReference>
<dbReference type="InterPro" id="IPR055410">
    <property type="entry name" value="Beta-prop_CAF1B_HIR1"/>
</dbReference>
<feature type="repeat" description="WD" evidence="11">
    <location>
        <begin position="126"/>
        <end position="158"/>
    </location>
</feature>
<dbReference type="InterPro" id="IPR036322">
    <property type="entry name" value="WD40_repeat_dom_sf"/>
</dbReference>
<comment type="subcellular location">
    <subcellularLocation>
        <location evidence="2 12">Nucleus</location>
    </subcellularLocation>
</comment>
<feature type="repeat" description="WD" evidence="11">
    <location>
        <begin position="13"/>
        <end position="45"/>
    </location>
</feature>
<dbReference type="PROSITE" id="PS50082">
    <property type="entry name" value="WD_REPEATS_2"/>
    <property type="match status" value="4"/>
</dbReference>
<evidence type="ECO:0000256" key="4">
    <source>
        <dbReference type="ARBA" id="ARBA00022491"/>
    </source>
</evidence>
<dbReference type="SMART" id="SM00320">
    <property type="entry name" value="WD40"/>
    <property type="match status" value="6"/>
</dbReference>
<evidence type="ECO:0000259" key="13">
    <source>
        <dbReference type="Pfam" id="PF07569"/>
    </source>
</evidence>
<evidence type="ECO:0000256" key="8">
    <source>
        <dbReference type="ARBA" id="ARBA00023015"/>
    </source>
</evidence>
<evidence type="ECO:0000256" key="11">
    <source>
        <dbReference type="PROSITE-ProRule" id="PRU00221"/>
    </source>
</evidence>
<dbReference type="PANTHER" id="PTHR13831:SF0">
    <property type="entry name" value="PROTEIN HIRA"/>
    <property type="match status" value="1"/>
</dbReference>
<feature type="domain" description="CAF1B/HIR1 beta-propeller" evidence="14">
    <location>
        <begin position="29"/>
        <end position="375"/>
    </location>
</feature>
<name>A0AAN7T7W8_9EURO</name>
<organism evidence="15 16">
    <name type="scientific">Lithohypha guttulata</name>
    <dbReference type="NCBI Taxonomy" id="1690604"/>
    <lineage>
        <taxon>Eukaryota</taxon>
        <taxon>Fungi</taxon>
        <taxon>Dikarya</taxon>
        <taxon>Ascomycota</taxon>
        <taxon>Pezizomycotina</taxon>
        <taxon>Eurotiomycetes</taxon>
        <taxon>Chaetothyriomycetidae</taxon>
        <taxon>Chaetothyriales</taxon>
        <taxon>Trichomeriaceae</taxon>
        <taxon>Lithohypha</taxon>
    </lineage>
</organism>
<dbReference type="Proteomes" id="UP001309876">
    <property type="component" value="Unassembled WGS sequence"/>
</dbReference>
<keyword evidence="5 11" id="KW-0853">WD repeat</keyword>
<dbReference type="GO" id="GO:0031491">
    <property type="term" value="F:nucleosome binding"/>
    <property type="evidence" value="ECO:0007669"/>
    <property type="project" value="TreeGrafter"/>
</dbReference>
<keyword evidence="8 12" id="KW-0805">Transcription regulation</keyword>
<dbReference type="InterPro" id="IPR001680">
    <property type="entry name" value="WD40_rpt"/>
</dbReference>
<dbReference type="Gene3D" id="2.130.10.10">
    <property type="entry name" value="YVTN repeat-like/Quinoprotein amine dehydrogenase"/>
    <property type="match status" value="2"/>
</dbReference>
<protein>
    <recommendedName>
        <fullName evidence="12">Protein HIR</fullName>
    </recommendedName>
</protein>
<keyword evidence="6 12" id="KW-0677">Repeat</keyword>
<feature type="repeat" description="WD" evidence="11">
    <location>
        <begin position="168"/>
        <end position="209"/>
    </location>
</feature>
<evidence type="ECO:0000256" key="2">
    <source>
        <dbReference type="ARBA" id="ARBA00004123"/>
    </source>
</evidence>
<evidence type="ECO:0000313" key="15">
    <source>
        <dbReference type="EMBL" id="KAK5091522.1"/>
    </source>
</evidence>
<keyword evidence="9 12" id="KW-0804">Transcription</keyword>
<evidence type="ECO:0000256" key="10">
    <source>
        <dbReference type="ARBA" id="ARBA00023242"/>
    </source>
</evidence>
<dbReference type="InterPro" id="IPR031120">
    <property type="entry name" value="HIR1-like"/>
</dbReference>
<dbReference type="GO" id="GO:0005634">
    <property type="term" value="C:nucleus"/>
    <property type="evidence" value="ECO:0007669"/>
    <property type="project" value="UniProtKB-SubCell"/>
</dbReference>
<dbReference type="GO" id="GO:0000417">
    <property type="term" value="C:HIR complex"/>
    <property type="evidence" value="ECO:0007669"/>
    <property type="project" value="TreeGrafter"/>
</dbReference>
<dbReference type="InterPro" id="IPR011494">
    <property type="entry name" value="HIRA-like_C"/>
</dbReference>
<dbReference type="InterPro" id="IPR019015">
    <property type="entry name" value="HIRA_B_motif"/>
</dbReference>
<dbReference type="InterPro" id="IPR015943">
    <property type="entry name" value="WD40/YVTN_repeat-like_dom_sf"/>
</dbReference>
<dbReference type="GO" id="GO:0006355">
    <property type="term" value="P:regulation of DNA-templated transcription"/>
    <property type="evidence" value="ECO:0007669"/>
    <property type="project" value="InterPro"/>
</dbReference>
<dbReference type="PROSITE" id="PS50294">
    <property type="entry name" value="WD_REPEATS_REGION"/>
    <property type="match status" value="4"/>
</dbReference>
<keyword evidence="7 12" id="KW-0156">Chromatin regulator</keyword>
<evidence type="ECO:0000256" key="12">
    <source>
        <dbReference type="RuleBase" id="RU364014"/>
    </source>
</evidence>
<dbReference type="AlphaFoldDB" id="A0AAN7T7W8"/>
<gene>
    <name evidence="15" type="primary">HIR1</name>
    <name evidence="15" type="ORF">LTR05_001706</name>
</gene>
<evidence type="ECO:0000313" key="16">
    <source>
        <dbReference type="Proteomes" id="UP001309876"/>
    </source>
</evidence>
<keyword evidence="10 12" id="KW-0539">Nucleus</keyword>
<evidence type="ECO:0000256" key="6">
    <source>
        <dbReference type="ARBA" id="ARBA00022737"/>
    </source>
</evidence>
<accession>A0AAN7T7W8</accession>
<dbReference type="SUPFAM" id="SSF50978">
    <property type="entry name" value="WD40 repeat-like"/>
    <property type="match status" value="1"/>
</dbReference>
<dbReference type="Pfam" id="PF09453">
    <property type="entry name" value="HIRA_B"/>
    <property type="match status" value="1"/>
</dbReference>
<evidence type="ECO:0000256" key="5">
    <source>
        <dbReference type="ARBA" id="ARBA00022574"/>
    </source>
</evidence>
<reference evidence="15 16" key="1">
    <citation type="submission" date="2023-08" db="EMBL/GenBank/DDBJ databases">
        <title>Black Yeasts Isolated from many extreme environments.</title>
        <authorList>
            <person name="Coleine C."/>
            <person name="Stajich J.E."/>
            <person name="Selbmann L."/>
        </authorList>
    </citation>
    <scope>NUCLEOTIDE SEQUENCE [LARGE SCALE GENOMIC DNA]</scope>
    <source>
        <strain evidence="15 16">CCFEE 5910</strain>
    </source>
</reference>
<dbReference type="GO" id="GO:0000785">
    <property type="term" value="C:chromatin"/>
    <property type="evidence" value="ECO:0007669"/>
    <property type="project" value="TreeGrafter"/>
</dbReference>
<feature type="domain" description="Protein HIRA-like C-terminal" evidence="13">
    <location>
        <begin position="727"/>
        <end position="958"/>
    </location>
</feature>
<dbReference type="Pfam" id="PF07569">
    <property type="entry name" value="Hira"/>
    <property type="match status" value="1"/>
</dbReference>
<evidence type="ECO:0000256" key="9">
    <source>
        <dbReference type="ARBA" id="ARBA00023163"/>
    </source>
</evidence>
<evidence type="ECO:0000259" key="14">
    <source>
        <dbReference type="Pfam" id="PF24105"/>
    </source>
</evidence>
<dbReference type="PANTHER" id="PTHR13831">
    <property type="entry name" value="MEMBER OF THE HIR1 FAMILY OF WD-REPEAT PROTEINS"/>
    <property type="match status" value="1"/>
</dbReference>
<evidence type="ECO:0000256" key="1">
    <source>
        <dbReference type="ARBA" id="ARBA00002677"/>
    </source>
</evidence>
<evidence type="ECO:0000256" key="3">
    <source>
        <dbReference type="ARBA" id="ARBA00007306"/>
    </source>
</evidence>
<feature type="repeat" description="WD" evidence="11">
    <location>
        <begin position="66"/>
        <end position="98"/>
    </location>
</feature>
<dbReference type="GO" id="GO:0006351">
    <property type="term" value="P:DNA-templated transcription"/>
    <property type="evidence" value="ECO:0007669"/>
    <property type="project" value="InterPro"/>
</dbReference>